<gene>
    <name evidence="2" type="ORF">GBAR_LOCUS12999</name>
</gene>
<sequence length="356" mass="39622">WCTSLPDDSLTPHTLLPAVSSVRHFWWRDGAEVSLLRRLDVPPSVMDDIRASPSHSTEEEKRIAGLQYYLQTIPGASWEKIAEVLWMMEEHTALEEVRQHLPSTCDPSLTPSNMRTALDTLPADEWEGFGLALCVPRSKLDKIKSQFASDEERRDEVIRIYPTQHPHPSWELVSDALYFCGDLFNDQQYHDVLGTLQYNHPTGRNKARKILKNEMKRGIAERLITKVTMVGTAGSGKSTSLETLTGEEPLAEGERESTPLLKRPVQTEVVFVEGKEVRWKKKTADEKKQYIASILRARAQKLGQPASQPPTVVREKNHSPKPAESAASPQKSSPAATEETKASSTASSAAAMASGD</sequence>
<dbReference type="SUPFAM" id="SSF52540">
    <property type="entry name" value="P-loop containing nucleoside triphosphate hydrolases"/>
    <property type="match status" value="1"/>
</dbReference>
<feature type="region of interest" description="Disordered" evidence="1">
    <location>
        <begin position="234"/>
        <end position="259"/>
    </location>
</feature>
<name>A0AA35S535_GEOBA</name>
<evidence type="ECO:0000256" key="1">
    <source>
        <dbReference type="SAM" id="MobiDB-lite"/>
    </source>
</evidence>
<accession>A0AA35S535</accession>
<dbReference type="AlphaFoldDB" id="A0AA35S535"/>
<protein>
    <submittedName>
        <fullName evidence="2">Uncharacterized protein</fullName>
    </submittedName>
</protein>
<feature type="compositionally biased region" description="Low complexity" evidence="1">
    <location>
        <begin position="320"/>
        <end position="356"/>
    </location>
</feature>
<keyword evidence="3" id="KW-1185">Reference proteome</keyword>
<dbReference type="EMBL" id="CASHTH010001937">
    <property type="protein sequence ID" value="CAI8022086.1"/>
    <property type="molecule type" value="Genomic_DNA"/>
</dbReference>
<reference evidence="2" key="1">
    <citation type="submission" date="2023-03" db="EMBL/GenBank/DDBJ databases">
        <authorList>
            <person name="Steffen K."/>
            <person name="Cardenas P."/>
        </authorList>
    </citation>
    <scope>NUCLEOTIDE SEQUENCE</scope>
</reference>
<dbReference type="Proteomes" id="UP001174909">
    <property type="component" value="Unassembled WGS sequence"/>
</dbReference>
<feature type="non-terminal residue" evidence="2">
    <location>
        <position position="356"/>
    </location>
</feature>
<evidence type="ECO:0000313" key="3">
    <source>
        <dbReference type="Proteomes" id="UP001174909"/>
    </source>
</evidence>
<feature type="region of interest" description="Disordered" evidence="1">
    <location>
        <begin position="299"/>
        <end position="356"/>
    </location>
</feature>
<evidence type="ECO:0000313" key="2">
    <source>
        <dbReference type="EMBL" id="CAI8022086.1"/>
    </source>
</evidence>
<comment type="caution">
    <text evidence="2">The sequence shown here is derived from an EMBL/GenBank/DDBJ whole genome shotgun (WGS) entry which is preliminary data.</text>
</comment>
<feature type="non-terminal residue" evidence="2">
    <location>
        <position position="1"/>
    </location>
</feature>
<proteinExistence type="predicted"/>
<organism evidence="2 3">
    <name type="scientific">Geodia barretti</name>
    <name type="common">Barrett's horny sponge</name>
    <dbReference type="NCBI Taxonomy" id="519541"/>
    <lineage>
        <taxon>Eukaryota</taxon>
        <taxon>Metazoa</taxon>
        <taxon>Porifera</taxon>
        <taxon>Demospongiae</taxon>
        <taxon>Heteroscleromorpha</taxon>
        <taxon>Tetractinellida</taxon>
        <taxon>Astrophorina</taxon>
        <taxon>Geodiidae</taxon>
        <taxon>Geodia</taxon>
    </lineage>
</organism>
<dbReference type="InterPro" id="IPR027417">
    <property type="entry name" value="P-loop_NTPase"/>
</dbReference>